<dbReference type="Pfam" id="PF02604">
    <property type="entry name" value="PhdYeFM_antitox"/>
    <property type="match status" value="1"/>
</dbReference>
<accession>A0A7W8QLY3</accession>
<dbReference type="Proteomes" id="UP000572635">
    <property type="component" value="Unassembled WGS sequence"/>
</dbReference>
<protein>
    <recommendedName>
        <fullName evidence="2">Antitoxin</fullName>
    </recommendedName>
</protein>
<dbReference type="NCBIfam" id="TIGR01552">
    <property type="entry name" value="phd_fam"/>
    <property type="match status" value="1"/>
</dbReference>
<proteinExistence type="inferred from homology"/>
<dbReference type="AlphaFoldDB" id="A0A7W8QLY3"/>
<evidence type="ECO:0000313" key="3">
    <source>
        <dbReference type="EMBL" id="MBB5432210.1"/>
    </source>
</evidence>
<dbReference type="Gene3D" id="3.40.1620.10">
    <property type="entry name" value="YefM-like domain"/>
    <property type="match status" value="1"/>
</dbReference>
<dbReference type="InterPro" id="IPR036165">
    <property type="entry name" value="YefM-like_sf"/>
</dbReference>
<dbReference type="EMBL" id="JACHDB010000001">
    <property type="protein sequence ID" value="MBB5432210.1"/>
    <property type="molecule type" value="Genomic_DNA"/>
</dbReference>
<dbReference type="RefSeq" id="WP_184391810.1">
    <property type="nucleotide sequence ID" value="NZ_BAAAJD010000002.1"/>
</dbReference>
<dbReference type="InterPro" id="IPR006442">
    <property type="entry name" value="Antitoxin_Phd/YefM"/>
</dbReference>
<organism evidence="3 4">
    <name type="scientific">Nocardiopsis composta</name>
    <dbReference type="NCBI Taxonomy" id="157465"/>
    <lineage>
        <taxon>Bacteria</taxon>
        <taxon>Bacillati</taxon>
        <taxon>Actinomycetota</taxon>
        <taxon>Actinomycetes</taxon>
        <taxon>Streptosporangiales</taxon>
        <taxon>Nocardiopsidaceae</taxon>
        <taxon>Nocardiopsis</taxon>
    </lineage>
</organism>
<evidence type="ECO:0000256" key="2">
    <source>
        <dbReference type="RuleBase" id="RU362080"/>
    </source>
</evidence>
<gene>
    <name evidence="3" type="ORF">HDA36_002294</name>
</gene>
<reference evidence="3 4" key="1">
    <citation type="submission" date="2020-08" db="EMBL/GenBank/DDBJ databases">
        <title>Sequencing the genomes of 1000 actinobacteria strains.</title>
        <authorList>
            <person name="Klenk H.-P."/>
        </authorList>
    </citation>
    <scope>NUCLEOTIDE SEQUENCE [LARGE SCALE GENOMIC DNA]</scope>
    <source>
        <strain evidence="3 4">DSM 44551</strain>
    </source>
</reference>
<evidence type="ECO:0000313" key="4">
    <source>
        <dbReference type="Proteomes" id="UP000572635"/>
    </source>
</evidence>
<keyword evidence="4" id="KW-1185">Reference proteome</keyword>
<evidence type="ECO:0000256" key="1">
    <source>
        <dbReference type="ARBA" id="ARBA00009981"/>
    </source>
</evidence>
<name>A0A7W8QLY3_9ACTN</name>
<comment type="caution">
    <text evidence="3">The sequence shown here is derived from an EMBL/GenBank/DDBJ whole genome shotgun (WGS) entry which is preliminary data.</text>
</comment>
<sequence length="92" mass="10713">MHWQVQEAKQRFSALLRSVQTDGPQFVTRHGEDVAVVIDIEEYRHMRGQERDFKDFLLDSPDWGDFADVLDEVVAERDLPRRVDLGTATEEP</sequence>
<comment type="similarity">
    <text evidence="1 2">Belongs to the phD/YefM antitoxin family.</text>
</comment>
<comment type="function">
    <text evidence="2">Antitoxin component of a type II toxin-antitoxin (TA) system.</text>
</comment>
<dbReference type="SUPFAM" id="SSF143120">
    <property type="entry name" value="YefM-like"/>
    <property type="match status" value="1"/>
</dbReference>